<dbReference type="GO" id="GO:0006145">
    <property type="term" value="P:purine nucleobase catabolic process"/>
    <property type="evidence" value="ECO:0007669"/>
    <property type="project" value="TreeGrafter"/>
</dbReference>
<evidence type="ECO:0000259" key="1">
    <source>
        <dbReference type="Pfam" id="PF01979"/>
    </source>
</evidence>
<dbReference type="RefSeq" id="XP_027618002.1">
    <property type="nucleotide sequence ID" value="XM_027762201.1"/>
</dbReference>
<dbReference type="Gene3D" id="3.20.20.140">
    <property type="entry name" value="Metal-dependent hydrolases"/>
    <property type="match status" value="2"/>
</dbReference>
<name>A0A401GY55_9APHY</name>
<reference evidence="2 3" key="1">
    <citation type="journal article" date="2018" name="Sci. Rep.">
        <title>Genome sequence of the cauliflower mushroom Sparassis crispa (Hanabiratake) and its association with beneficial usage.</title>
        <authorList>
            <person name="Kiyama R."/>
            <person name="Furutani Y."/>
            <person name="Kawaguchi K."/>
            <person name="Nakanishi T."/>
        </authorList>
    </citation>
    <scope>NUCLEOTIDE SEQUENCE [LARGE SCALE GENOMIC DNA]</scope>
</reference>
<dbReference type="STRING" id="139825.A0A401GY55"/>
<proteinExistence type="predicted"/>
<organism evidence="2 3">
    <name type="scientific">Sparassis crispa</name>
    <dbReference type="NCBI Taxonomy" id="139825"/>
    <lineage>
        <taxon>Eukaryota</taxon>
        <taxon>Fungi</taxon>
        <taxon>Dikarya</taxon>
        <taxon>Basidiomycota</taxon>
        <taxon>Agaricomycotina</taxon>
        <taxon>Agaricomycetes</taxon>
        <taxon>Polyporales</taxon>
        <taxon>Sparassidaceae</taxon>
        <taxon>Sparassis</taxon>
    </lineage>
</organism>
<dbReference type="InterPro" id="IPR050138">
    <property type="entry name" value="DHOase/Allantoinase_Hydrolase"/>
</dbReference>
<dbReference type="GO" id="GO:0005737">
    <property type="term" value="C:cytoplasm"/>
    <property type="evidence" value="ECO:0007669"/>
    <property type="project" value="TreeGrafter"/>
</dbReference>
<evidence type="ECO:0000313" key="2">
    <source>
        <dbReference type="EMBL" id="GBE87089.1"/>
    </source>
</evidence>
<dbReference type="GeneID" id="38784006"/>
<protein>
    <recommendedName>
        <fullName evidence="1">Amidohydrolase-related domain-containing protein</fullName>
    </recommendedName>
</protein>
<comment type="caution">
    <text evidence="2">The sequence shown here is derived from an EMBL/GenBank/DDBJ whole genome shotgun (WGS) entry which is preliminary data.</text>
</comment>
<dbReference type="OrthoDB" id="10258955at2759"/>
<dbReference type="GO" id="GO:0004038">
    <property type="term" value="F:allantoinase activity"/>
    <property type="evidence" value="ECO:0007669"/>
    <property type="project" value="TreeGrafter"/>
</dbReference>
<dbReference type="EMBL" id="BFAD01000010">
    <property type="protein sequence ID" value="GBE87089.1"/>
    <property type="molecule type" value="Genomic_DNA"/>
</dbReference>
<dbReference type="PANTHER" id="PTHR43668:SF5">
    <property type="entry name" value="AMIDOHYDROLASE 3 DOMAIN-CONTAINING PROTEIN"/>
    <property type="match status" value="1"/>
</dbReference>
<sequence length="951" mass="102301">MLDPGKSFRASTGRFRRIFLPILLALGVLTLLSQHLSVFIYNERPVSHIPLHAAEIVQKCRALEVKPGPPEAFYERSQSDRFQPGTRPVVIRNATLWTGRWKGFEVIKGDLLLGEGLIKSVGRVAPQDAYEDAVVIDAHGSWVTPGLVDAHAHLGVLPSPLLAGANDGGSTHGTVQPWLRSLDGLNTHDDGYLHSMAGGVTTTLILPGSGNAIGGQAFVIKLRPTDERSPTSMLVEPPFGLNGSEVDTTLPPRWRHMKQACGENPARAYGDTRMDTTWAFRRAYDTARKVKLAQDEFCEKALSGEWEALAGRTFPDSLQWEALVDVLRGRVKVHTHCYEELDLDNFVRLSNEFQFPVAAFHHAAEAYLVPDVLKRAYGHPPAIATFATFGRAKREFYRQSEFAPRILADNDIDIIMKSDHPALFSRFLMHEAAQANYYGLADNLALASVISTPATVLGLAHRIGFLKEGYDADVVVWDSHPLSLGATPTQVIVDGILQFDPPHAVVKPASHQLPPETPDFDREASDVIKHEGLPPLFPVESKTDVVIFTNVTNVWVRDAYGAGIVNLHDTQGQASDGSVVVVEHGKMVCSEAPSACASYLALVDTVTIDLRGGSIQPGLVGISSTLGLQEIPLEPSTRDGFVFDPLLTGVPSIAGGDGYLPRALDGLQFGTRDALQAYRSGVTVSVTAPTHLSFLGGLSTAFSLGSVHKLEKGAVVQSVTAVHVSILQDGQPSVSTKIAALRRLLLDPPSGESGRWLGKVTEGAIPLVVDAHSADIIATLIVLKKEVEVTTGTPIQMTIVGASEAHLLAKELREADVGIVLMTPRPYPLTWDSRRLMAGPPLTHDSAIAHLIAHNVTVAIGPQGTVVPLEVSAWAVRNMRFDAAWALGEAPNVLTKASAIALVSSNVEKLLGVHVGPGEGDLVATSGGDLLSFEGKVVAIISPRMEKVDMF</sequence>
<gene>
    <name evidence="2" type="ORF">SCP_1003360</name>
</gene>
<dbReference type="SUPFAM" id="SSF51556">
    <property type="entry name" value="Metallo-dependent hydrolases"/>
    <property type="match status" value="1"/>
</dbReference>
<feature type="domain" description="Amidohydrolase-related" evidence="1">
    <location>
        <begin position="403"/>
        <end position="495"/>
    </location>
</feature>
<dbReference type="PANTHER" id="PTHR43668">
    <property type="entry name" value="ALLANTOINASE"/>
    <property type="match status" value="1"/>
</dbReference>
<dbReference type="Pfam" id="PF01979">
    <property type="entry name" value="Amidohydro_1"/>
    <property type="match status" value="1"/>
</dbReference>
<dbReference type="InterPro" id="IPR006680">
    <property type="entry name" value="Amidohydro-rel"/>
</dbReference>
<evidence type="ECO:0000313" key="3">
    <source>
        <dbReference type="Proteomes" id="UP000287166"/>
    </source>
</evidence>
<dbReference type="Proteomes" id="UP000287166">
    <property type="component" value="Unassembled WGS sequence"/>
</dbReference>
<dbReference type="AlphaFoldDB" id="A0A401GY55"/>
<keyword evidence="3" id="KW-1185">Reference proteome</keyword>
<dbReference type="InterPro" id="IPR011059">
    <property type="entry name" value="Metal-dep_hydrolase_composite"/>
</dbReference>
<accession>A0A401GY55</accession>
<dbReference type="SUPFAM" id="SSF51338">
    <property type="entry name" value="Composite domain of metallo-dependent hydrolases"/>
    <property type="match status" value="1"/>
</dbReference>
<dbReference type="InterPro" id="IPR032466">
    <property type="entry name" value="Metal_Hydrolase"/>
</dbReference>
<dbReference type="InParanoid" id="A0A401GY55"/>